<keyword evidence="1" id="KW-0812">Transmembrane</keyword>
<keyword evidence="1" id="KW-0472">Membrane</keyword>
<feature type="transmembrane region" description="Helical" evidence="1">
    <location>
        <begin position="174"/>
        <end position="192"/>
    </location>
</feature>
<feature type="chain" id="PRO_5009860124" evidence="2">
    <location>
        <begin position="26"/>
        <end position="194"/>
    </location>
</feature>
<evidence type="ECO:0000313" key="3">
    <source>
        <dbReference type="EMBL" id="APL94700.1"/>
    </source>
</evidence>
<gene>
    <name evidence="3" type="ORF">SIDU_09370</name>
</gene>
<dbReference type="KEGG" id="sinb:SIDU_09370"/>
<name>A0A1L5BP47_SPHIB</name>
<dbReference type="RefSeq" id="WP_007686319.1">
    <property type="nucleotide sequence ID" value="NZ_CP013070.1"/>
</dbReference>
<dbReference type="PIRSF" id="PIRSF016919">
    <property type="entry name" value="HupE_UreJ"/>
    <property type="match status" value="1"/>
</dbReference>
<dbReference type="EMBL" id="CP013070">
    <property type="protein sequence ID" value="APL94700.1"/>
    <property type="molecule type" value="Genomic_DNA"/>
</dbReference>
<reference evidence="3 4" key="1">
    <citation type="journal article" date="2012" name="J. Bacteriol.">
        <title>Genome sequence of Sphingobium indicum B90A, a hexachlorocyclohexane-degrading bacterium.</title>
        <authorList>
            <person name="Anand S."/>
            <person name="Sangwan N."/>
            <person name="Lata P."/>
            <person name="Kaur J."/>
            <person name="Dua A."/>
            <person name="Singh A.K."/>
            <person name="Verma M."/>
            <person name="Kaur J."/>
            <person name="Khurana J.P."/>
            <person name="Khurana P."/>
            <person name="Mathur S."/>
            <person name="Lal R."/>
        </authorList>
    </citation>
    <scope>NUCLEOTIDE SEQUENCE [LARGE SCALE GENOMIC DNA]</scope>
    <source>
        <strain evidence="4">DSM 16412 / CCM 7286 / MTCC 6364 / B90A</strain>
    </source>
</reference>
<evidence type="ECO:0000313" key="4">
    <source>
        <dbReference type="Proteomes" id="UP000004550"/>
    </source>
</evidence>
<dbReference type="Proteomes" id="UP000004550">
    <property type="component" value="Chromosome"/>
</dbReference>
<keyword evidence="1" id="KW-1133">Transmembrane helix</keyword>
<evidence type="ECO:0000256" key="2">
    <source>
        <dbReference type="SAM" id="SignalP"/>
    </source>
</evidence>
<dbReference type="InterPro" id="IPR007038">
    <property type="entry name" value="HupE_UreJ"/>
</dbReference>
<feature type="transmembrane region" description="Helical" evidence="1">
    <location>
        <begin position="73"/>
        <end position="92"/>
    </location>
</feature>
<accession>A0A1L5BP47</accession>
<evidence type="ECO:0000256" key="1">
    <source>
        <dbReference type="SAM" id="Phobius"/>
    </source>
</evidence>
<dbReference type="Pfam" id="PF04955">
    <property type="entry name" value="HupE_UreJ"/>
    <property type="match status" value="1"/>
</dbReference>
<proteinExistence type="predicted"/>
<feature type="transmembrane region" description="Helical" evidence="1">
    <location>
        <begin position="145"/>
        <end position="168"/>
    </location>
</feature>
<feature type="signal peptide" evidence="2">
    <location>
        <begin position="1"/>
        <end position="25"/>
    </location>
</feature>
<protein>
    <submittedName>
        <fullName evidence="3">Urease accessory protein</fullName>
    </submittedName>
</protein>
<keyword evidence="2" id="KW-0732">Signal</keyword>
<organism evidence="3 4">
    <name type="scientific">Sphingobium indicum (strain DSM 16412 / CCM 7286 / MTCC 6364 / B90A)</name>
    <dbReference type="NCBI Taxonomy" id="861109"/>
    <lineage>
        <taxon>Bacteria</taxon>
        <taxon>Pseudomonadati</taxon>
        <taxon>Pseudomonadota</taxon>
        <taxon>Alphaproteobacteria</taxon>
        <taxon>Sphingomonadales</taxon>
        <taxon>Sphingomonadaceae</taxon>
        <taxon>Sphingobium</taxon>
    </lineage>
</organism>
<feature type="transmembrane region" description="Helical" evidence="1">
    <location>
        <begin position="49"/>
        <end position="66"/>
    </location>
</feature>
<sequence>MMIGSMKGRAIVAAAVAVLPTAAWAHPGHGEQGSAFLAGLQHPLTGFDHMAAMLMVGLWAGIALPRHIGAPPLAFIACMLAGFGWAAAGGALPLAEGMIATSLVVLGLALCFAVRAPLTVALALVGLFALAHGHAHGAELPHGAVAWRFAAGFALTTALLHGAGLAVARFAGRPVSRFAGMLGAAGGVLLLATG</sequence>
<feature type="transmembrane region" description="Helical" evidence="1">
    <location>
        <begin position="104"/>
        <end position="133"/>
    </location>
</feature>
<dbReference type="AlphaFoldDB" id="A0A1L5BP47"/>